<comment type="caution">
    <text evidence="1">The sequence shown here is derived from an EMBL/GenBank/DDBJ whole genome shotgun (WGS) entry which is preliminary data.</text>
</comment>
<evidence type="ECO:0000313" key="1">
    <source>
        <dbReference type="EMBL" id="KAK5899323.1"/>
    </source>
</evidence>
<sequence>MVSVWPPGRETYLGTWTWRQAGLSLFSPPLYVCQLGLAFPGSRKPLSGISAGGNRCRRAGNRSLLYILATIAAGGHSSSQRM</sequence>
<gene>
    <name evidence="1" type="ORF">CesoFtcFv8_008814</name>
</gene>
<organism evidence="1 2">
    <name type="scientific">Champsocephalus esox</name>
    <name type="common">pike icefish</name>
    <dbReference type="NCBI Taxonomy" id="159716"/>
    <lineage>
        <taxon>Eukaryota</taxon>
        <taxon>Metazoa</taxon>
        <taxon>Chordata</taxon>
        <taxon>Craniata</taxon>
        <taxon>Vertebrata</taxon>
        <taxon>Euteleostomi</taxon>
        <taxon>Actinopterygii</taxon>
        <taxon>Neopterygii</taxon>
        <taxon>Teleostei</taxon>
        <taxon>Neoteleostei</taxon>
        <taxon>Acanthomorphata</taxon>
        <taxon>Eupercaria</taxon>
        <taxon>Perciformes</taxon>
        <taxon>Notothenioidei</taxon>
        <taxon>Channichthyidae</taxon>
        <taxon>Champsocephalus</taxon>
    </lineage>
</organism>
<dbReference type="Proteomes" id="UP001335648">
    <property type="component" value="Unassembled WGS sequence"/>
</dbReference>
<accession>A0AAN8CD12</accession>
<reference evidence="1 2" key="1">
    <citation type="journal article" date="2023" name="Mol. Biol. Evol.">
        <title>Genomics of Secondarily Temperate Adaptation in the Only Non-Antarctic Icefish.</title>
        <authorList>
            <person name="Rivera-Colon A.G."/>
            <person name="Rayamajhi N."/>
            <person name="Minhas B.F."/>
            <person name="Madrigal G."/>
            <person name="Bilyk K.T."/>
            <person name="Yoon V."/>
            <person name="Hune M."/>
            <person name="Gregory S."/>
            <person name="Cheng C.H.C."/>
            <person name="Catchen J.M."/>
        </authorList>
    </citation>
    <scope>NUCLEOTIDE SEQUENCE [LARGE SCALE GENOMIC DNA]</scope>
    <source>
        <strain evidence="1">JC2023a</strain>
    </source>
</reference>
<dbReference type="AlphaFoldDB" id="A0AAN8CD12"/>
<proteinExistence type="predicted"/>
<dbReference type="EMBL" id="JAULUE010002052">
    <property type="protein sequence ID" value="KAK5899323.1"/>
    <property type="molecule type" value="Genomic_DNA"/>
</dbReference>
<protein>
    <submittedName>
        <fullName evidence="1">Uncharacterized protein</fullName>
    </submittedName>
</protein>
<keyword evidence="2" id="KW-1185">Reference proteome</keyword>
<name>A0AAN8CD12_9TELE</name>
<evidence type="ECO:0000313" key="2">
    <source>
        <dbReference type="Proteomes" id="UP001335648"/>
    </source>
</evidence>